<dbReference type="InterPro" id="IPR016197">
    <property type="entry name" value="Chromo-like_dom_sf"/>
</dbReference>
<dbReference type="InterPro" id="IPR043128">
    <property type="entry name" value="Rev_trsase/Diguanyl_cyclase"/>
</dbReference>
<evidence type="ECO:0000256" key="7">
    <source>
        <dbReference type="ARBA" id="ARBA00022750"/>
    </source>
</evidence>
<dbReference type="PANTHER" id="PTHR37984:SF5">
    <property type="entry name" value="PROTEIN NYNRIN-LIKE"/>
    <property type="match status" value="1"/>
</dbReference>
<dbReference type="InterPro" id="IPR000953">
    <property type="entry name" value="Chromo/chromo_shadow_dom"/>
</dbReference>
<evidence type="ECO:0000256" key="15">
    <source>
        <dbReference type="ARBA" id="ARBA00023125"/>
    </source>
</evidence>
<feature type="compositionally biased region" description="Basic residues" evidence="18">
    <location>
        <begin position="1531"/>
        <end position="1541"/>
    </location>
</feature>
<keyword evidence="7" id="KW-0064">Aspartyl protease</keyword>
<reference evidence="21" key="1">
    <citation type="submission" date="2014-01" db="EMBL/GenBank/DDBJ databases">
        <title>The genome of the white-rot fungus Pycnoporus cinnabarinus: a basidiomycete model with a versatile arsenal for lignocellulosic biomass breakdown.</title>
        <authorList>
            <person name="Levasseur A."/>
            <person name="Lomascolo A."/>
            <person name="Ruiz-Duenas F.J."/>
            <person name="Uzan E."/>
            <person name="Piumi F."/>
            <person name="Kues U."/>
            <person name="Ram A.F.J."/>
            <person name="Murat C."/>
            <person name="Haon M."/>
            <person name="Benoit I."/>
            <person name="Arfi Y."/>
            <person name="Chevret D."/>
            <person name="Drula E."/>
            <person name="Kwon M.J."/>
            <person name="Gouret P."/>
            <person name="Lesage-Meessen L."/>
            <person name="Lombard V."/>
            <person name="Mariette J."/>
            <person name="Noirot C."/>
            <person name="Park J."/>
            <person name="Patyshakuliyeva A."/>
            <person name="Wieneger R.A.B."/>
            <person name="Wosten H.A.B."/>
            <person name="Martin F."/>
            <person name="Coutinho P.M."/>
            <person name="de Vries R."/>
            <person name="Martinez A.T."/>
            <person name="Klopp C."/>
            <person name="Pontarotti P."/>
            <person name="Henrissat B."/>
            <person name="Record E."/>
        </authorList>
    </citation>
    <scope>NUCLEOTIDE SEQUENCE [LARGE SCALE GENOMIC DNA]</scope>
    <source>
        <strain evidence="21">BRFM137</strain>
    </source>
</reference>
<evidence type="ECO:0000256" key="12">
    <source>
        <dbReference type="ARBA" id="ARBA00022908"/>
    </source>
</evidence>
<feature type="domain" description="Integrase catalytic" evidence="20">
    <location>
        <begin position="1110"/>
        <end position="1269"/>
    </location>
</feature>
<dbReference type="PROSITE" id="PS50994">
    <property type="entry name" value="INTEGRASE"/>
    <property type="match status" value="1"/>
</dbReference>
<dbReference type="InterPro" id="IPR021109">
    <property type="entry name" value="Peptidase_aspartic_dom_sf"/>
</dbReference>
<evidence type="ECO:0000313" key="21">
    <source>
        <dbReference type="EMBL" id="CDO77172.1"/>
    </source>
</evidence>
<dbReference type="FunFam" id="3.30.420.10:FF:000032">
    <property type="entry name" value="Retrovirus-related Pol polyprotein from transposon 297-like Protein"/>
    <property type="match status" value="1"/>
</dbReference>
<dbReference type="GO" id="GO:0006508">
    <property type="term" value="P:proteolysis"/>
    <property type="evidence" value="ECO:0007669"/>
    <property type="project" value="UniProtKB-KW"/>
</dbReference>
<dbReference type="GO" id="GO:0003723">
    <property type="term" value="F:RNA binding"/>
    <property type="evidence" value="ECO:0007669"/>
    <property type="project" value="UniProtKB-KW"/>
</dbReference>
<dbReference type="HOGENOM" id="CLU_000384_34_0_1"/>
<feature type="domain" description="Chromo" evidence="19">
    <location>
        <begin position="1442"/>
        <end position="1506"/>
    </location>
</feature>
<evidence type="ECO:0000256" key="8">
    <source>
        <dbReference type="ARBA" id="ARBA00022759"/>
    </source>
</evidence>
<dbReference type="InterPro" id="IPR056924">
    <property type="entry name" value="SH3_Tf2-1"/>
</dbReference>
<evidence type="ECO:0000313" key="22">
    <source>
        <dbReference type="Proteomes" id="UP000029665"/>
    </source>
</evidence>
<evidence type="ECO:0000256" key="2">
    <source>
        <dbReference type="ARBA" id="ARBA00022670"/>
    </source>
</evidence>
<dbReference type="PROSITE" id="PS00141">
    <property type="entry name" value="ASP_PROTEASE"/>
    <property type="match status" value="1"/>
</dbReference>
<evidence type="ECO:0000256" key="16">
    <source>
        <dbReference type="ARBA" id="ARBA00023172"/>
    </source>
</evidence>
<accession>A0A060SRJ3</accession>
<evidence type="ECO:0000256" key="13">
    <source>
        <dbReference type="ARBA" id="ARBA00022918"/>
    </source>
</evidence>
<keyword evidence="2" id="KW-0645">Protease</keyword>
<dbReference type="GO" id="GO:0006310">
    <property type="term" value="P:DNA recombination"/>
    <property type="evidence" value="ECO:0007669"/>
    <property type="project" value="UniProtKB-KW"/>
</dbReference>
<evidence type="ECO:0000256" key="4">
    <source>
        <dbReference type="ARBA" id="ARBA00022695"/>
    </source>
</evidence>
<dbReference type="GO" id="GO:0006338">
    <property type="term" value="P:chromatin remodeling"/>
    <property type="evidence" value="ECO:0007669"/>
    <property type="project" value="UniProtKB-ARBA"/>
</dbReference>
<dbReference type="STRING" id="5643.A0A060SRJ3"/>
<dbReference type="GO" id="GO:0004519">
    <property type="term" value="F:endonuclease activity"/>
    <property type="evidence" value="ECO:0007669"/>
    <property type="project" value="UniProtKB-KW"/>
</dbReference>
<dbReference type="CDD" id="cd00303">
    <property type="entry name" value="retropepsin_like"/>
    <property type="match status" value="1"/>
</dbReference>
<dbReference type="InterPro" id="IPR036397">
    <property type="entry name" value="RNaseH_sf"/>
</dbReference>
<keyword evidence="6" id="KW-0479">Metal-binding</keyword>
<dbReference type="SUPFAM" id="SSF50630">
    <property type="entry name" value="Acid proteases"/>
    <property type="match status" value="1"/>
</dbReference>
<dbReference type="GO" id="GO:0003887">
    <property type="term" value="F:DNA-directed DNA polymerase activity"/>
    <property type="evidence" value="ECO:0007669"/>
    <property type="project" value="UniProtKB-KW"/>
</dbReference>
<dbReference type="EMBL" id="CCBP010000444">
    <property type="protein sequence ID" value="CDO77172.1"/>
    <property type="molecule type" value="Genomic_DNA"/>
</dbReference>
<keyword evidence="22" id="KW-1185">Reference proteome</keyword>
<protein>
    <recommendedName>
        <fullName evidence="1">RNA-directed DNA polymerase</fullName>
        <ecNumber evidence="1">2.7.7.49</ecNumber>
    </recommendedName>
</protein>
<dbReference type="Gene3D" id="3.10.10.10">
    <property type="entry name" value="HIV Type 1 Reverse Transcriptase, subunit A, domain 1"/>
    <property type="match status" value="1"/>
</dbReference>
<dbReference type="GO" id="GO:0003677">
    <property type="term" value="F:DNA binding"/>
    <property type="evidence" value="ECO:0007669"/>
    <property type="project" value="UniProtKB-KW"/>
</dbReference>
<evidence type="ECO:0000256" key="14">
    <source>
        <dbReference type="ARBA" id="ARBA00022932"/>
    </source>
</evidence>
<keyword evidence="13" id="KW-0695">RNA-directed DNA polymerase</keyword>
<dbReference type="Pfam" id="PF00385">
    <property type="entry name" value="Chromo"/>
    <property type="match status" value="1"/>
</dbReference>
<dbReference type="FunFam" id="3.30.70.270:FF:000020">
    <property type="entry name" value="Transposon Tf2-6 polyprotein-like Protein"/>
    <property type="match status" value="1"/>
</dbReference>
<dbReference type="InterPro" id="IPR000477">
    <property type="entry name" value="RT_dom"/>
</dbReference>
<dbReference type="InterPro" id="IPR043502">
    <property type="entry name" value="DNA/RNA_pol_sf"/>
</dbReference>
<dbReference type="Pfam" id="PF00078">
    <property type="entry name" value="RVT_1"/>
    <property type="match status" value="1"/>
</dbReference>
<keyword evidence="9" id="KW-0378">Hydrolase</keyword>
<dbReference type="InterPro" id="IPR050951">
    <property type="entry name" value="Retrovirus_Pol_polyprotein"/>
</dbReference>
<gene>
    <name evidence="21" type="ORF">BN946_scf184675.g4</name>
</gene>
<dbReference type="GO" id="GO:0015074">
    <property type="term" value="P:DNA integration"/>
    <property type="evidence" value="ECO:0007669"/>
    <property type="project" value="UniProtKB-KW"/>
</dbReference>
<evidence type="ECO:0000256" key="10">
    <source>
        <dbReference type="ARBA" id="ARBA00022842"/>
    </source>
</evidence>
<dbReference type="Pfam" id="PF17917">
    <property type="entry name" value="RT_RNaseH"/>
    <property type="match status" value="1"/>
</dbReference>
<dbReference type="InterPro" id="IPR012337">
    <property type="entry name" value="RNaseH-like_sf"/>
</dbReference>
<dbReference type="EC" id="2.7.7.49" evidence="1"/>
<dbReference type="InterPro" id="IPR041588">
    <property type="entry name" value="Integrase_H2C2"/>
</dbReference>
<dbReference type="Gene3D" id="1.10.340.70">
    <property type="match status" value="1"/>
</dbReference>
<feature type="region of interest" description="Disordered" evidence="18">
    <location>
        <begin position="1276"/>
        <end position="1301"/>
    </location>
</feature>
<dbReference type="Gene3D" id="3.30.420.10">
    <property type="entry name" value="Ribonuclease H-like superfamily/Ribonuclease H"/>
    <property type="match status" value="1"/>
</dbReference>
<dbReference type="PANTHER" id="PTHR37984">
    <property type="entry name" value="PROTEIN CBG26694"/>
    <property type="match status" value="1"/>
</dbReference>
<evidence type="ECO:0000256" key="1">
    <source>
        <dbReference type="ARBA" id="ARBA00012493"/>
    </source>
</evidence>
<dbReference type="OrthoDB" id="3262968at2759"/>
<dbReference type="Gene3D" id="2.40.70.10">
    <property type="entry name" value="Acid Proteases"/>
    <property type="match status" value="1"/>
</dbReference>
<evidence type="ECO:0000256" key="17">
    <source>
        <dbReference type="ARBA" id="ARBA00023268"/>
    </source>
</evidence>
<comment type="caution">
    <text evidence="21">The sequence shown here is derived from an EMBL/GenBank/DDBJ whole genome shotgun (WGS) entry which is preliminary data.</text>
</comment>
<evidence type="ECO:0000259" key="19">
    <source>
        <dbReference type="PROSITE" id="PS50013"/>
    </source>
</evidence>
<keyword evidence="16" id="KW-0233">DNA recombination</keyword>
<evidence type="ECO:0000256" key="6">
    <source>
        <dbReference type="ARBA" id="ARBA00022723"/>
    </source>
</evidence>
<dbReference type="Pfam" id="PF24626">
    <property type="entry name" value="SH3_Tf2-1"/>
    <property type="match status" value="1"/>
</dbReference>
<dbReference type="PROSITE" id="PS50013">
    <property type="entry name" value="CHROMO_2"/>
    <property type="match status" value="1"/>
</dbReference>
<keyword evidence="5" id="KW-0540">Nuclease</keyword>
<keyword evidence="4" id="KW-0548">Nucleotidyltransferase</keyword>
<evidence type="ECO:0000256" key="18">
    <source>
        <dbReference type="SAM" id="MobiDB-lite"/>
    </source>
</evidence>
<dbReference type="GO" id="GO:0003964">
    <property type="term" value="F:RNA-directed DNA polymerase activity"/>
    <property type="evidence" value="ECO:0007669"/>
    <property type="project" value="UniProtKB-KW"/>
</dbReference>
<evidence type="ECO:0000256" key="11">
    <source>
        <dbReference type="ARBA" id="ARBA00022884"/>
    </source>
</evidence>
<dbReference type="CDD" id="cd09274">
    <property type="entry name" value="RNase_HI_RT_Ty3"/>
    <property type="match status" value="1"/>
</dbReference>
<evidence type="ECO:0000256" key="5">
    <source>
        <dbReference type="ARBA" id="ARBA00022722"/>
    </source>
</evidence>
<proteinExistence type="predicted"/>
<dbReference type="Proteomes" id="UP000029665">
    <property type="component" value="Unassembled WGS sequence"/>
</dbReference>
<keyword evidence="8" id="KW-0255">Endonuclease</keyword>
<dbReference type="InterPro" id="IPR023780">
    <property type="entry name" value="Chromo_domain"/>
</dbReference>
<keyword evidence="17" id="KW-0511">Multifunctional enzyme</keyword>
<dbReference type="InterPro" id="IPR041373">
    <property type="entry name" value="RT_RNaseH"/>
</dbReference>
<dbReference type="Pfam" id="PF17921">
    <property type="entry name" value="Integrase_H2C2"/>
    <property type="match status" value="1"/>
</dbReference>
<dbReference type="SUPFAM" id="SSF53098">
    <property type="entry name" value="Ribonuclease H-like"/>
    <property type="match status" value="1"/>
</dbReference>
<dbReference type="Gene3D" id="2.40.50.40">
    <property type="match status" value="1"/>
</dbReference>
<dbReference type="Pfam" id="PF00665">
    <property type="entry name" value="rve"/>
    <property type="match status" value="1"/>
</dbReference>
<name>A0A060SRJ3_PYCCI</name>
<evidence type="ECO:0000256" key="3">
    <source>
        <dbReference type="ARBA" id="ARBA00022679"/>
    </source>
</evidence>
<dbReference type="CDD" id="cd18977">
    <property type="entry name" value="CD_POL_like"/>
    <property type="match status" value="1"/>
</dbReference>
<dbReference type="SUPFAM" id="SSF56672">
    <property type="entry name" value="DNA/RNA polymerases"/>
    <property type="match status" value="1"/>
</dbReference>
<dbReference type="InterPro" id="IPR001584">
    <property type="entry name" value="Integrase_cat-core"/>
</dbReference>
<dbReference type="CDD" id="cd01647">
    <property type="entry name" value="RT_LTR"/>
    <property type="match status" value="1"/>
</dbReference>
<evidence type="ECO:0000256" key="9">
    <source>
        <dbReference type="ARBA" id="ARBA00022801"/>
    </source>
</evidence>
<keyword evidence="15" id="KW-0238">DNA-binding</keyword>
<dbReference type="InterPro" id="IPR041577">
    <property type="entry name" value="RT_RNaseH_2"/>
</dbReference>
<dbReference type="GO" id="GO:0046872">
    <property type="term" value="F:metal ion binding"/>
    <property type="evidence" value="ECO:0007669"/>
    <property type="project" value="UniProtKB-KW"/>
</dbReference>
<keyword evidence="3" id="KW-0808">Transferase</keyword>
<evidence type="ECO:0000259" key="20">
    <source>
        <dbReference type="PROSITE" id="PS50994"/>
    </source>
</evidence>
<dbReference type="Pfam" id="PF17919">
    <property type="entry name" value="RT_RNaseH_2"/>
    <property type="match status" value="1"/>
</dbReference>
<organism evidence="21 22">
    <name type="scientific">Pycnoporus cinnabarinus</name>
    <name type="common">Cinnabar-red polypore</name>
    <name type="synonym">Trametes cinnabarina</name>
    <dbReference type="NCBI Taxonomy" id="5643"/>
    <lineage>
        <taxon>Eukaryota</taxon>
        <taxon>Fungi</taxon>
        <taxon>Dikarya</taxon>
        <taxon>Basidiomycota</taxon>
        <taxon>Agaricomycotina</taxon>
        <taxon>Agaricomycetes</taxon>
        <taxon>Polyporales</taxon>
        <taxon>Polyporaceae</taxon>
        <taxon>Trametes</taxon>
    </lineage>
</organism>
<dbReference type="Gene3D" id="3.30.70.270">
    <property type="match status" value="2"/>
</dbReference>
<keyword evidence="12" id="KW-0229">DNA integration</keyword>
<sequence>MARPPGCTFLGASATTLLGRIHQWDSQSIPIIVDSGSDITLISQRTLNKLSELPRIRNGQKVQLVQVTGNATITGYIPLDVYFETKGGTVKMSVEAYVVKGMTTPMILGNNFADQYSISILRNEGETSVTFSDAQLVATAYNSVGPPLQDEQGHAFQVCVRTPRDRYASTKKTRLRRIKQWHARRARDRSVRAKEDVVIPSGVSRLVDVQVSFPDQVDTLYVERSLHIVRNVEDVYGAPNTLIHRKRPAVHVANLLDSPIRIGKGQSLGMARRPNDWLDSRDQYDDEQYRRIEAHANVVRQLVVSQIPEAARSFITKAKAVDLPLGEATRVTEEDPLAENLVEGGPKTAEAPPEDTAFATFIQDVDISEELTPSQREQLLQVIIKNQTAFSLDGRLGTIKGSTCSIPLRPGAKEVSLPPFPSSPAKCEVMDAQMDKWIELDVIEPSVSPWGAPAFIVYRNGKPHMVVDYRKLNELTIPDEFPLPRQEDIMHALSGAQWLSTMDTLAGFTQTVIDEADRAKTAFRTHRGLHQFKRMPFGLRNGPSIFQRIMQGVLAPYLWMFTLVYIDDIVVYSSTPEEHIQHLDQVLSAIAEAGVTLAPSKCHFAYRSLMLLGQKVSRLGLSTHQEKVQAITNLAPPRNVSDLHTFLGMMVYFSAYIPFYAWIAAPLFDLLKKEREWDWQDVHQEVFELCKQVLLQAPVRAHAILGLPYRVYSDACDYGLAAILQQVQPIAIRDLKGTRVHEHLQPAYKAGETVPVLVTQVAKGDPDIPPPGPWADNFDETIVHIERVVAYWSRILKAAERNYSPTEREALALKEGLIKFQPYIEGEEVLAITDHAALTWSKTFQNVNRRLLTWGTVFATYPKLRIVHRAGRVHSNVDPISHLRRRVPHQDGPFPADQPSLVLGDQLNDPLKNTFDELGPRFEERLLKVAAKHVRVLEANDSPSLTIDTTDSMNPYLADPPERVSYTAAISSSLVIGIAPAELRRWQAGYREDGHFSKVLDSFQDDDLSNPAYPQYHLGDEGLIYFEDWNSAHRLCIPASLQLDVTRQAHDNKTEGAHGGYHRTYNRIASTYYWPRMLRDIKKYTPTCDICQKAKPRRHAPVGLLQPIPITSRPFEVVSMDFIPELPNSRGYDNCLVIVDKLTKYALFIPTTTTVSAEDTAKLLSHHVVAHYGLPRQVITDRDTQWRNDFWGQLCKHMDIRHALTTAHHPQSDGQTEVLNQTLEITLRAYISQARNNWSDHLDGLMLSYNCSPHTATTFSPAYLLHGYTPVTEGSAIRPGDSIVRPTPQHLTGGGEPGKEDDMNPSLHQVADEMAEQFNADRHRAQQALALGQAHQRKAYNKGRLCYEFEEGDLVVLNPHSLQLLRRETGQGRKLLMKYDGPFEVIQKVSAVAYRLRLPVSYGIHPVINIAHLEPYRKSPSDLGERPIKRLSRADFEDLPEVEVERIVGQKWKKGKNGRHIVLYKVRFAGFDEDEDEWLTKEELRNAPTVLREWLTRHHKEEARALDGGTMPQVEVTSKAKAPSATPSNMRPRRGTKTNTR</sequence>
<dbReference type="InterPro" id="IPR001969">
    <property type="entry name" value="Aspartic_peptidase_AS"/>
</dbReference>
<keyword evidence="10" id="KW-0460">Magnesium</keyword>
<dbReference type="GO" id="GO:0005634">
    <property type="term" value="C:nucleus"/>
    <property type="evidence" value="ECO:0007669"/>
    <property type="project" value="UniProtKB-ARBA"/>
</dbReference>
<dbReference type="SMART" id="SM00298">
    <property type="entry name" value="CHROMO"/>
    <property type="match status" value="1"/>
</dbReference>
<dbReference type="FunFam" id="1.10.340.70:FF:000001">
    <property type="entry name" value="Retrovirus-related Pol polyprotein from transposon gypsy-like Protein"/>
    <property type="match status" value="1"/>
</dbReference>
<dbReference type="GO" id="GO:0004190">
    <property type="term" value="F:aspartic-type endopeptidase activity"/>
    <property type="evidence" value="ECO:0007669"/>
    <property type="project" value="UniProtKB-KW"/>
</dbReference>
<dbReference type="OMA" id="FQPYIEG"/>
<feature type="region of interest" description="Disordered" evidence="18">
    <location>
        <begin position="1502"/>
        <end position="1541"/>
    </location>
</feature>
<keyword evidence="14" id="KW-0239">DNA-directed DNA polymerase</keyword>
<keyword evidence="11" id="KW-0694">RNA-binding</keyword>
<dbReference type="SUPFAM" id="SSF54160">
    <property type="entry name" value="Chromo domain-like"/>
    <property type="match status" value="1"/>
</dbReference>